<dbReference type="AlphaFoldDB" id="A0A9D2KC83"/>
<name>A0A9D2KC83_9BACE</name>
<dbReference type="Pfam" id="PF00884">
    <property type="entry name" value="Sulfatase"/>
    <property type="match status" value="1"/>
</dbReference>
<reference evidence="3" key="1">
    <citation type="journal article" date="2021" name="PeerJ">
        <title>Extensive microbial diversity within the chicken gut microbiome revealed by metagenomics and culture.</title>
        <authorList>
            <person name="Gilroy R."/>
            <person name="Ravi A."/>
            <person name="Getino M."/>
            <person name="Pursley I."/>
            <person name="Horton D.L."/>
            <person name="Alikhan N.F."/>
            <person name="Baker D."/>
            <person name="Gharbi K."/>
            <person name="Hall N."/>
            <person name="Watson M."/>
            <person name="Adriaenssens E.M."/>
            <person name="Foster-Nyarko E."/>
            <person name="Jarju S."/>
            <person name="Secka A."/>
            <person name="Antonio M."/>
            <person name="Oren A."/>
            <person name="Chaudhuri R.R."/>
            <person name="La Ragione R."/>
            <person name="Hildebrand F."/>
            <person name="Pallen M.J."/>
        </authorList>
    </citation>
    <scope>NUCLEOTIDE SEQUENCE</scope>
    <source>
        <strain evidence="3">CHK118-2852</strain>
    </source>
</reference>
<organism evidence="3 4">
    <name type="scientific">Candidatus Bacteroides merdavium</name>
    <dbReference type="NCBI Taxonomy" id="2838472"/>
    <lineage>
        <taxon>Bacteria</taxon>
        <taxon>Pseudomonadati</taxon>
        <taxon>Bacteroidota</taxon>
        <taxon>Bacteroidia</taxon>
        <taxon>Bacteroidales</taxon>
        <taxon>Bacteroidaceae</taxon>
        <taxon>Bacteroides</taxon>
    </lineage>
</organism>
<dbReference type="PANTHER" id="PTHR43751">
    <property type="entry name" value="SULFATASE"/>
    <property type="match status" value="1"/>
</dbReference>
<dbReference type="CDD" id="cd16027">
    <property type="entry name" value="SGSH"/>
    <property type="match status" value="1"/>
</dbReference>
<evidence type="ECO:0000313" key="3">
    <source>
        <dbReference type="EMBL" id="HIZ91234.1"/>
    </source>
</evidence>
<comment type="caution">
    <text evidence="3">The sequence shown here is derived from an EMBL/GenBank/DDBJ whole genome shotgun (WGS) entry which is preliminary data.</text>
</comment>
<dbReference type="Proteomes" id="UP000824108">
    <property type="component" value="Unassembled WGS sequence"/>
</dbReference>
<proteinExistence type="predicted"/>
<dbReference type="PANTHER" id="PTHR43751:SF1">
    <property type="entry name" value="SULFATASE ATSG-RELATED"/>
    <property type="match status" value="1"/>
</dbReference>
<dbReference type="InterPro" id="IPR000917">
    <property type="entry name" value="Sulfatase_N"/>
</dbReference>
<reference evidence="3" key="2">
    <citation type="submission" date="2021-04" db="EMBL/GenBank/DDBJ databases">
        <authorList>
            <person name="Gilroy R."/>
        </authorList>
    </citation>
    <scope>NUCLEOTIDE SEQUENCE</scope>
    <source>
        <strain evidence="3">CHK118-2852</strain>
    </source>
</reference>
<dbReference type="InterPro" id="IPR052701">
    <property type="entry name" value="GAG_Ulvan_Degrading_Sulfatases"/>
</dbReference>
<dbReference type="EMBL" id="DXAV01000034">
    <property type="protein sequence ID" value="HIZ91234.1"/>
    <property type="molecule type" value="Genomic_DNA"/>
</dbReference>
<feature type="domain" description="Sulfatase N-terminal" evidence="2">
    <location>
        <begin position="28"/>
        <end position="303"/>
    </location>
</feature>
<gene>
    <name evidence="3" type="ORF">H9807_03835</name>
</gene>
<comment type="PTM">
    <text evidence="1">The conversion to 3-oxoalanine (also known as C-formylglycine, FGly), of a serine or cysteine residue in prokaryotes and of a cysteine residue in eukaryotes, is critical for catalytic activity.</text>
</comment>
<protein>
    <submittedName>
        <fullName evidence="3">Sulfatase</fullName>
    </submittedName>
</protein>
<feature type="modified residue" description="3-oxoalanine (Ser)" evidence="1">
    <location>
        <position position="76"/>
    </location>
</feature>
<dbReference type="SUPFAM" id="SSF53649">
    <property type="entry name" value="Alkaline phosphatase-like"/>
    <property type="match status" value="1"/>
</dbReference>
<evidence type="ECO:0000256" key="1">
    <source>
        <dbReference type="PIRSR" id="PIRSR600917-52"/>
    </source>
</evidence>
<accession>A0A9D2KC83</accession>
<evidence type="ECO:0000313" key="4">
    <source>
        <dbReference type="Proteomes" id="UP000824108"/>
    </source>
</evidence>
<sequence>MKTEKLLSVLFPSFAMMPVVVQAETGKPNIVIIVADDLGTNEIGCYGGANISTPNIDRLASEGMMFTNNYASMAMSVPIRASLYTGLYPARHGSYQNHKATYNSVKSAAHYMAELGYRVGRTGKDHPANQPLVYPFEKVSGFEVNCVASHPPVSTAGGIREFITRNADEPFCLYVCSINSHMPWDAGDASEFDPAKLVLPPNCVDNEQTRKEYCDYLAEIRLLDNEVGMVYETLEETGELDNTLVIFLAEQGPQMPFGKWTLYRYGTHSGFIARYPKAIKAGVVSDALVQYEDILPTMIDFAGGEPIEGLDGQSCLDVLYGKSEGERQWVYGIHNNIPEGDSYPIRSIQDKRWKLIVNLTPEVNYHCKYVTKPGSSMWKSWLETAKMSKDANWLVKRYLIRPAIEFYDLQEDPWELNNLASDPAQAGRIAVMRAALETWMDQQGDRGVLMDTQHPEDSALILTQSSSSGRGDCVSLSN</sequence>
<evidence type="ECO:0000259" key="2">
    <source>
        <dbReference type="Pfam" id="PF00884"/>
    </source>
</evidence>
<dbReference type="InterPro" id="IPR017850">
    <property type="entry name" value="Alkaline_phosphatase_core_sf"/>
</dbReference>
<dbReference type="Gene3D" id="3.40.720.10">
    <property type="entry name" value="Alkaline Phosphatase, subunit A"/>
    <property type="match status" value="1"/>
</dbReference>